<dbReference type="Proteomes" id="UP000291613">
    <property type="component" value="Unassembled WGS sequence"/>
</dbReference>
<protein>
    <submittedName>
        <fullName evidence="3">Rhodanese</fullName>
    </submittedName>
</protein>
<gene>
    <name evidence="3" type="ORF">EYR15_15625</name>
</gene>
<dbReference type="RefSeq" id="WP_131004505.1">
    <property type="nucleotide sequence ID" value="NZ_JBHSZR010000006.1"/>
</dbReference>
<keyword evidence="1" id="KW-0732">Signal</keyword>
<dbReference type="SUPFAM" id="SSF52821">
    <property type="entry name" value="Rhodanese/Cell cycle control phosphatase"/>
    <property type="match status" value="1"/>
</dbReference>
<evidence type="ECO:0000313" key="4">
    <source>
        <dbReference type="Proteomes" id="UP000291613"/>
    </source>
</evidence>
<organism evidence="3 4">
    <name type="scientific">Hansschlegelia quercus</name>
    <dbReference type="NCBI Taxonomy" id="2528245"/>
    <lineage>
        <taxon>Bacteria</taxon>
        <taxon>Pseudomonadati</taxon>
        <taxon>Pseudomonadota</taxon>
        <taxon>Alphaproteobacteria</taxon>
        <taxon>Hyphomicrobiales</taxon>
        <taxon>Methylopilaceae</taxon>
        <taxon>Hansschlegelia</taxon>
    </lineage>
</organism>
<dbReference type="InterPro" id="IPR022376">
    <property type="entry name" value="PQQ_CXXCW"/>
</dbReference>
<dbReference type="Gene3D" id="3.40.250.10">
    <property type="entry name" value="Rhodanese-like domain"/>
    <property type="match status" value="1"/>
</dbReference>
<reference evidence="3 4" key="1">
    <citation type="submission" date="2019-02" db="EMBL/GenBank/DDBJ databases">
        <title>Hansschlegelia quercus sp. nov., a novel methylotrophic bacterium from buds of oak (Quercus robur L.).</title>
        <authorList>
            <person name="Agafonova N.V."/>
            <person name="Kaparullina E.N."/>
            <person name="Grouzdev D.S."/>
            <person name="Doronina N.V."/>
        </authorList>
    </citation>
    <scope>NUCLEOTIDE SEQUENCE [LARGE SCALE GENOMIC DNA]</scope>
    <source>
        <strain evidence="3 4">Dub</strain>
    </source>
</reference>
<feature type="domain" description="Rhodanese" evidence="2">
    <location>
        <begin position="61"/>
        <end position="176"/>
    </location>
</feature>
<evidence type="ECO:0000256" key="1">
    <source>
        <dbReference type="SAM" id="SignalP"/>
    </source>
</evidence>
<evidence type="ECO:0000259" key="2">
    <source>
        <dbReference type="PROSITE" id="PS50206"/>
    </source>
</evidence>
<dbReference type="CDD" id="cd00158">
    <property type="entry name" value="RHOD"/>
    <property type="match status" value="1"/>
</dbReference>
<dbReference type="NCBIfam" id="TIGR03865">
    <property type="entry name" value="PQQ_CXXCW"/>
    <property type="match status" value="1"/>
</dbReference>
<keyword evidence="4" id="KW-1185">Reference proteome</keyword>
<dbReference type="InterPro" id="IPR036873">
    <property type="entry name" value="Rhodanese-like_dom_sf"/>
</dbReference>
<comment type="caution">
    <text evidence="3">The sequence shown here is derived from an EMBL/GenBank/DDBJ whole genome shotgun (WGS) entry which is preliminary data.</text>
</comment>
<evidence type="ECO:0000313" key="3">
    <source>
        <dbReference type="EMBL" id="TBN47587.1"/>
    </source>
</evidence>
<feature type="chain" id="PRO_5020582793" evidence="1">
    <location>
        <begin position="22"/>
        <end position="193"/>
    </location>
</feature>
<accession>A0A4Q9G9N3</accession>
<dbReference type="EMBL" id="SIUB01000010">
    <property type="protein sequence ID" value="TBN47587.1"/>
    <property type="molecule type" value="Genomic_DNA"/>
</dbReference>
<dbReference type="AlphaFoldDB" id="A0A4Q9G9N3"/>
<name>A0A4Q9G9N3_9HYPH</name>
<sequence>MTRDFLKAALVLALLPAAALAGGPGSAPEPDGLWTGALAGYTPSTLKGAQVVETAAVADLAEKGAVLLDVGPADRRPDTLPKTAIWLPQHRAIPGSVWMPGAGEGVLRPEQEKRLKDRATALSGGDLSKPVVTYCKPDCWGSWNLGKRLVGWGFTNVHWFPAGINGWQESDRPTVPVGIDADWRATTAPAAER</sequence>
<dbReference type="Pfam" id="PF00581">
    <property type="entry name" value="Rhodanese"/>
    <property type="match status" value="1"/>
</dbReference>
<dbReference type="InterPro" id="IPR001763">
    <property type="entry name" value="Rhodanese-like_dom"/>
</dbReference>
<dbReference type="PROSITE" id="PS50206">
    <property type="entry name" value="RHODANESE_3"/>
    <property type="match status" value="1"/>
</dbReference>
<dbReference type="OrthoDB" id="176845at2"/>
<feature type="signal peptide" evidence="1">
    <location>
        <begin position="1"/>
        <end position="21"/>
    </location>
</feature>
<proteinExistence type="predicted"/>